<keyword evidence="2" id="KW-1185">Reference proteome</keyword>
<dbReference type="AlphaFoldDB" id="A0A543KRL3"/>
<dbReference type="InterPro" id="IPR050155">
    <property type="entry name" value="HAD-like_hydrolase_sf"/>
</dbReference>
<dbReference type="PANTHER" id="PTHR43434">
    <property type="entry name" value="PHOSPHOGLYCOLATE PHOSPHATASE"/>
    <property type="match status" value="1"/>
</dbReference>
<dbReference type="OrthoDB" id="9793014at2"/>
<dbReference type="GO" id="GO:0008967">
    <property type="term" value="F:phosphoglycolate phosphatase activity"/>
    <property type="evidence" value="ECO:0007669"/>
    <property type="project" value="TreeGrafter"/>
</dbReference>
<dbReference type="GO" id="GO:0006281">
    <property type="term" value="P:DNA repair"/>
    <property type="evidence" value="ECO:0007669"/>
    <property type="project" value="TreeGrafter"/>
</dbReference>
<dbReference type="EMBL" id="VFPU01000001">
    <property type="protein sequence ID" value="TQM97717.1"/>
    <property type="molecule type" value="Genomic_DNA"/>
</dbReference>
<dbReference type="GO" id="GO:0005829">
    <property type="term" value="C:cytosol"/>
    <property type="evidence" value="ECO:0007669"/>
    <property type="project" value="TreeGrafter"/>
</dbReference>
<dbReference type="InterPro" id="IPR023214">
    <property type="entry name" value="HAD_sf"/>
</dbReference>
<dbReference type="Gene3D" id="1.10.150.240">
    <property type="entry name" value="Putative phosphatase, domain 2"/>
    <property type="match status" value="1"/>
</dbReference>
<dbReference type="NCBIfam" id="TIGR01549">
    <property type="entry name" value="HAD-SF-IA-v1"/>
    <property type="match status" value="1"/>
</dbReference>
<dbReference type="RefSeq" id="WP_141819496.1">
    <property type="nucleotide sequence ID" value="NZ_BAAAIL010000001.1"/>
</dbReference>
<dbReference type="InterPro" id="IPR023198">
    <property type="entry name" value="PGP-like_dom2"/>
</dbReference>
<reference evidence="1 2" key="1">
    <citation type="submission" date="2019-06" db="EMBL/GenBank/DDBJ databases">
        <title>Sequencing the genomes of 1000 actinobacteria strains.</title>
        <authorList>
            <person name="Klenk H.-P."/>
        </authorList>
    </citation>
    <scope>NUCLEOTIDE SEQUENCE [LARGE SCALE GENOMIC DNA]</scope>
    <source>
        <strain evidence="1 2">DSM 12362</strain>
    </source>
</reference>
<dbReference type="Pfam" id="PF00702">
    <property type="entry name" value="Hydrolase"/>
    <property type="match status" value="1"/>
</dbReference>
<accession>A0A543KRL3</accession>
<dbReference type="SFLD" id="SFLDG01129">
    <property type="entry name" value="C1.5:_HAD__Beta-PGM__Phosphata"/>
    <property type="match status" value="1"/>
</dbReference>
<evidence type="ECO:0000313" key="2">
    <source>
        <dbReference type="Proteomes" id="UP000315133"/>
    </source>
</evidence>
<protein>
    <submittedName>
        <fullName evidence="1">HAD superfamily hydrolase (TIGR01549 family)</fullName>
    </submittedName>
</protein>
<proteinExistence type="predicted"/>
<keyword evidence="1" id="KW-0378">Hydrolase</keyword>
<dbReference type="SUPFAM" id="SSF56784">
    <property type="entry name" value="HAD-like"/>
    <property type="match status" value="1"/>
</dbReference>
<gene>
    <name evidence="1" type="ORF">FB476_2641</name>
</gene>
<dbReference type="InterPro" id="IPR036412">
    <property type="entry name" value="HAD-like_sf"/>
</dbReference>
<dbReference type="SFLD" id="SFLDS00003">
    <property type="entry name" value="Haloacid_Dehalogenase"/>
    <property type="match status" value="1"/>
</dbReference>
<dbReference type="Proteomes" id="UP000315133">
    <property type="component" value="Unassembled WGS sequence"/>
</dbReference>
<dbReference type="PANTHER" id="PTHR43434:SF16">
    <property type="entry name" value="BLL8046 PROTEIN"/>
    <property type="match status" value="1"/>
</dbReference>
<comment type="caution">
    <text evidence="1">The sequence shown here is derived from an EMBL/GenBank/DDBJ whole genome shotgun (WGS) entry which is preliminary data.</text>
</comment>
<dbReference type="InterPro" id="IPR006439">
    <property type="entry name" value="HAD-SF_hydro_IA"/>
</dbReference>
<name>A0A543KRL3_9MICO</name>
<sequence length="231" mass="24170">MTRTTPADTVVLDVDGTLADSTYHHALAWARAFARVDLHPPLWRVHRTIGMGGDKLVAEVAGEEVEAEHGDALREAWEEEYDALLPEVGLLPGARDLVLALADRGLTVTLATSGKDRFTEHVLRQLDLPEGTLAAGASSEEVEESKPAPDVVARAVEQAGGTAAVMVGDTTYDVAAAARVGAPCVAVRTGGFGDQELLDAGAVLVVDTPADLVDADWDRLLTLEPGSSSGA</sequence>
<dbReference type="Gene3D" id="3.40.50.1000">
    <property type="entry name" value="HAD superfamily/HAD-like"/>
    <property type="match status" value="1"/>
</dbReference>
<organism evidence="1 2">
    <name type="scientific">Ornithinimicrobium humiphilum</name>
    <dbReference type="NCBI Taxonomy" id="125288"/>
    <lineage>
        <taxon>Bacteria</taxon>
        <taxon>Bacillati</taxon>
        <taxon>Actinomycetota</taxon>
        <taxon>Actinomycetes</taxon>
        <taxon>Micrococcales</taxon>
        <taxon>Ornithinimicrobiaceae</taxon>
        <taxon>Ornithinimicrobium</taxon>
    </lineage>
</organism>
<evidence type="ECO:0000313" key="1">
    <source>
        <dbReference type="EMBL" id="TQM97717.1"/>
    </source>
</evidence>